<dbReference type="InterPro" id="IPR002150">
    <property type="entry name" value="Ribosomal_bL31"/>
</dbReference>
<protein>
    <recommendedName>
        <fullName evidence="3">Large ribosomal subunit protein bL31c</fullName>
    </recommendedName>
    <alternativeName>
        <fullName evidence="4">50S ribosomal protein L31, chloroplastic</fullName>
    </alternativeName>
</protein>
<geneLocation type="plastid" evidence="5"/>
<dbReference type="Pfam" id="PF01197">
    <property type="entry name" value="Ribosomal_L31"/>
    <property type="match status" value="1"/>
</dbReference>
<name>A0A2Z5ZAS8_9STRA</name>
<keyword evidence="1 5" id="KW-0689">Ribosomal protein</keyword>
<evidence type="ECO:0000256" key="2">
    <source>
        <dbReference type="ARBA" id="ARBA00023274"/>
    </source>
</evidence>
<dbReference type="SUPFAM" id="SSF143800">
    <property type="entry name" value="L28p-like"/>
    <property type="match status" value="1"/>
</dbReference>
<organism evidence="5">
    <name type="scientific">Nitzschia sp. PL3-2</name>
    <dbReference type="NCBI Taxonomy" id="2083271"/>
    <lineage>
        <taxon>Eukaryota</taxon>
        <taxon>Sar</taxon>
        <taxon>Stramenopiles</taxon>
        <taxon>Ochrophyta</taxon>
        <taxon>Bacillariophyta</taxon>
        <taxon>Bacillariophyceae</taxon>
        <taxon>Bacillariophycidae</taxon>
        <taxon>Bacillariales</taxon>
        <taxon>Bacillariaceae</taxon>
        <taxon>Nitzschia</taxon>
    </lineage>
</organism>
<reference evidence="5" key="1">
    <citation type="submission" date="2018-02" db="EMBL/GenBank/DDBJ databases">
        <title>Evolution and diversity of non-photosynthetic diatom plastid genomes.</title>
        <authorList>
            <person name="Kamikawa R."/>
            <person name="Ishii K."/>
        </authorList>
    </citation>
    <scope>NUCLEOTIDE SEQUENCE</scope>
    <source>
        <strain evidence="5">PL3-2</strain>
    </source>
</reference>
<evidence type="ECO:0000256" key="4">
    <source>
        <dbReference type="ARBA" id="ARBA00035529"/>
    </source>
</evidence>
<gene>
    <name evidence="5" type="primary">rpl31</name>
</gene>
<dbReference type="EMBL" id="AP018504">
    <property type="protein sequence ID" value="BBC77456.1"/>
    <property type="molecule type" value="Genomic_DNA"/>
</dbReference>
<evidence type="ECO:0000313" key="5">
    <source>
        <dbReference type="EMBL" id="BBC77456.1"/>
    </source>
</evidence>
<dbReference type="GO" id="GO:0003735">
    <property type="term" value="F:structural constituent of ribosome"/>
    <property type="evidence" value="ECO:0007669"/>
    <property type="project" value="InterPro"/>
</dbReference>
<dbReference type="GO" id="GO:0006412">
    <property type="term" value="P:translation"/>
    <property type="evidence" value="ECO:0007669"/>
    <property type="project" value="InterPro"/>
</dbReference>
<dbReference type="GO" id="GO:1990904">
    <property type="term" value="C:ribonucleoprotein complex"/>
    <property type="evidence" value="ECO:0007669"/>
    <property type="project" value="UniProtKB-KW"/>
</dbReference>
<keyword evidence="5" id="KW-0934">Plastid</keyword>
<dbReference type="InterPro" id="IPR042105">
    <property type="entry name" value="Ribosomal_bL31_sf"/>
</dbReference>
<dbReference type="InterPro" id="IPR034704">
    <property type="entry name" value="Ribosomal_bL28/bL31-like_sf"/>
</dbReference>
<evidence type="ECO:0000256" key="1">
    <source>
        <dbReference type="ARBA" id="ARBA00022980"/>
    </source>
</evidence>
<keyword evidence="2" id="KW-0687">Ribonucleoprotein</keyword>
<dbReference type="AlphaFoldDB" id="A0A2Z5ZAS8"/>
<accession>A0A2Z5ZAS8</accession>
<sequence length="68" mass="8237">MNNNNNNKNWFYNSIVFYEKIPISLIGSTKKNIYIDTWLPNNPFYKKAQKLANNEGRIEQFIKKYKFE</sequence>
<proteinExistence type="predicted"/>
<dbReference type="GO" id="GO:0005840">
    <property type="term" value="C:ribosome"/>
    <property type="evidence" value="ECO:0007669"/>
    <property type="project" value="UniProtKB-KW"/>
</dbReference>
<evidence type="ECO:0000256" key="3">
    <source>
        <dbReference type="ARBA" id="ARBA00035270"/>
    </source>
</evidence>
<dbReference type="Gene3D" id="4.10.830.30">
    <property type="entry name" value="Ribosomal protein L31"/>
    <property type="match status" value="1"/>
</dbReference>